<sequence length="276" mass="30120">MGKSIFDGVKFAAIHDRVKNQPRRNAISRFGHLDCRTFLCEVEPAGYPVIFRHGPAANQDTLFPVLRERHGGAALQVRVGDYADSQTYPHRRHTIAMTFAAYLDAILALSVELPPYVGNQPMPPGLLDDLGMPSPPFHPADRYEPPALWLGPAGAVTPLHKDGSDNFAAHVFGSKRWVLFPVRDASLLAMERVENDPWKDFAASRLDMRGPGGLQVAIAAGAVPIEVFVNGGETLYLPAGWGHFVENVAPTLMVNTWLGRMQTPGVLRGATDDHTG</sequence>
<proteinExistence type="predicted"/>
<dbReference type="InterPro" id="IPR003347">
    <property type="entry name" value="JmjC_dom"/>
</dbReference>
<dbReference type="PANTHER" id="PTHR12461:SF105">
    <property type="entry name" value="HYPOXIA-INDUCIBLE FACTOR 1-ALPHA INHIBITOR"/>
    <property type="match status" value="1"/>
</dbReference>
<dbReference type="EMBL" id="CP155447">
    <property type="protein sequence ID" value="XBH02867.1"/>
    <property type="molecule type" value="Genomic_DNA"/>
</dbReference>
<dbReference type="PANTHER" id="PTHR12461">
    <property type="entry name" value="HYPOXIA-INDUCIBLE FACTOR 1 ALPHA INHIBITOR-RELATED"/>
    <property type="match status" value="1"/>
</dbReference>
<protein>
    <submittedName>
        <fullName evidence="2">Cupin-like domain-containing protein</fullName>
    </submittedName>
</protein>
<evidence type="ECO:0000259" key="1">
    <source>
        <dbReference type="PROSITE" id="PS51184"/>
    </source>
</evidence>
<dbReference type="RefSeq" id="WP_406695608.1">
    <property type="nucleotide sequence ID" value="NZ_CP155447.1"/>
</dbReference>
<reference evidence="2" key="1">
    <citation type="submission" date="2024-05" db="EMBL/GenBank/DDBJ databases">
        <title>Planctomycetes of the genus Singulisphaera possess chitinolytic capabilities.</title>
        <authorList>
            <person name="Ivanova A."/>
        </authorList>
    </citation>
    <scope>NUCLEOTIDE SEQUENCE</scope>
    <source>
        <strain evidence="2">Ch08T</strain>
    </source>
</reference>
<gene>
    <name evidence="2" type="ORF">V5E97_31825</name>
</gene>
<dbReference type="PROSITE" id="PS51184">
    <property type="entry name" value="JMJC"/>
    <property type="match status" value="1"/>
</dbReference>
<dbReference type="SUPFAM" id="SSF51197">
    <property type="entry name" value="Clavaminate synthase-like"/>
    <property type="match status" value="1"/>
</dbReference>
<evidence type="ECO:0000313" key="2">
    <source>
        <dbReference type="EMBL" id="XBH02867.1"/>
    </source>
</evidence>
<organism evidence="2">
    <name type="scientific">Singulisphaera sp. Ch08</name>
    <dbReference type="NCBI Taxonomy" id="3120278"/>
    <lineage>
        <taxon>Bacteria</taxon>
        <taxon>Pseudomonadati</taxon>
        <taxon>Planctomycetota</taxon>
        <taxon>Planctomycetia</taxon>
        <taxon>Isosphaerales</taxon>
        <taxon>Isosphaeraceae</taxon>
        <taxon>Singulisphaera</taxon>
    </lineage>
</organism>
<dbReference type="Pfam" id="PF13621">
    <property type="entry name" value="Cupin_8"/>
    <property type="match status" value="1"/>
</dbReference>
<dbReference type="Gene3D" id="2.60.120.650">
    <property type="entry name" value="Cupin"/>
    <property type="match status" value="1"/>
</dbReference>
<dbReference type="AlphaFoldDB" id="A0AAU7CD38"/>
<name>A0AAU7CD38_9BACT</name>
<feature type="domain" description="JmjC" evidence="1">
    <location>
        <begin position="109"/>
        <end position="275"/>
    </location>
</feature>
<dbReference type="SMART" id="SM00558">
    <property type="entry name" value="JmjC"/>
    <property type="match status" value="1"/>
</dbReference>
<accession>A0AAU7CD38</accession>
<dbReference type="InterPro" id="IPR041667">
    <property type="entry name" value="Cupin_8"/>
</dbReference>